<dbReference type="InterPro" id="IPR052074">
    <property type="entry name" value="NonRcpt_TyrProt_Phosphatase"/>
</dbReference>
<dbReference type="InterPro" id="IPR036034">
    <property type="entry name" value="PDZ_sf"/>
</dbReference>
<evidence type="ECO:0000313" key="2">
    <source>
        <dbReference type="Ensembl" id="ENSCCRP00020106678.1"/>
    </source>
</evidence>
<dbReference type="Gene3D" id="2.30.42.10">
    <property type="match status" value="1"/>
</dbReference>
<dbReference type="InterPro" id="IPR001478">
    <property type="entry name" value="PDZ"/>
</dbReference>
<proteinExistence type="predicted"/>
<dbReference type="Proteomes" id="UP000694701">
    <property type="component" value="Unplaced"/>
</dbReference>
<dbReference type="PANTHER" id="PTHR46900">
    <property type="entry name" value="TYROSINE-PROTEIN PHOSPHATASE NON-RECEPTOR TYPE 13"/>
    <property type="match status" value="1"/>
</dbReference>
<dbReference type="Ensembl" id="ENSCCRT00020116540.1">
    <property type="protein sequence ID" value="ENSCCRP00020106678.1"/>
    <property type="gene ID" value="ENSCCRG00020048684.1"/>
</dbReference>
<sequence>MGRSTISGNLFRKAACTAESVNVQVRKSTFRCEKCLCILQKTLNRPYKLLNGTGKCLCRGLNGLLFFITELDTSLGSGSIVRIRTLFPGQPAEESRKIREGDVILSINGEPLKASAAVTEEFSFRGAASSLPSCSRYLEIDQHRQ</sequence>
<evidence type="ECO:0000313" key="3">
    <source>
        <dbReference type="Proteomes" id="UP000694701"/>
    </source>
</evidence>
<protein>
    <recommendedName>
        <fullName evidence="1">PDZ domain-containing protein</fullName>
    </recommendedName>
</protein>
<dbReference type="SUPFAM" id="SSF50156">
    <property type="entry name" value="PDZ domain-like"/>
    <property type="match status" value="1"/>
</dbReference>
<organism evidence="2 3">
    <name type="scientific">Cyprinus carpio</name>
    <name type="common">Common carp</name>
    <dbReference type="NCBI Taxonomy" id="7962"/>
    <lineage>
        <taxon>Eukaryota</taxon>
        <taxon>Metazoa</taxon>
        <taxon>Chordata</taxon>
        <taxon>Craniata</taxon>
        <taxon>Vertebrata</taxon>
        <taxon>Euteleostomi</taxon>
        <taxon>Actinopterygii</taxon>
        <taxon>Neopterygii</taxon>
        <taxon>Teleostei</taxon>
        <taxon>Ostariophysi</taxon>
        <taxon>Cypriniformes</taxon>
        <taxon>Cyprinidae</taxon>
        <taxon>Cyprininae</taxon>
        <taxon>Cyprinus</taxon>
    </lineage>
</organism>
<dbReference type="PANTHER" id="PTHR46900:SF4">
    <property type="entry name" value="FERM AND PDZ DOMAIN CONTAINING 2"/>
    <property type="match status" value="1"/>
</dbReference>
<dbReference type="Pfam" id="PF00595">
    <property type="entry name" value="PDZ"/>
    <property type="match status" value="1"/>
</dbReference>
<dbReference type="AlphaFoldDB" id="A0A8C2Q5A7"/>
<feature type="domain" description="PDZ" evidence="1">
    <location>
        <begin position="81"/>
        <end position="145"/>
    </location>
</feature>
<evidence type="ECO:0000259" key="1">
    <source>
        <dbReference type="PROSITE" id="PS50106"/>
    </source>
</evidence>
<reference evidence="2" key="1">
    <citation type="submission" date="2025-08" db="UniProtKB">
        <authorList>
            <consortium name="Ensembl"/>
        </authorList>
    </citation>
    <scope>IDENTIFICATION</scope>
</reference>
<accession>A0A8C2Q5A7</accession>
<name>A0A8C2Q5A7_CYPCA</name>
<dbReference type="PROSITE" id="PS50106">
    <property type="entry name" value="PDZ"/>
    <property type="match status" value="1"/>
</dbReference>